<evidence type="ECO:0000313" key="11">
    <source>
        <dbReference type="Proteomes" id="UP000008234"/>
    </source>
</evidence>
<keyword evidence="4 7" id="KW-0812">Transmembrane</keyword>
<dbReference type="EMBL" id="CP001850">
    <property type="protein sequence ID" value="ADC90987.1"/>
    <property type="molecule type" value="Genomic_DNA"/>
</dbReference>
<evidence type="ECO:0000256" key="3">
    <source>
        <dbReference type="ARBA" id="ARBA00022475"/>
    </source>
</evidence>
<feature type="compositionally biased region" description="Polar residues" evidence="8">
    <location>
        <begin position="1"/>
        <end position="10"/>
    </location>
</feature>
<comment type="similarity">
    <text evidence="7">Belongs to the binding-protein-dependent transport system permease family.</text>
</comment>
<dbReference type="Proteomes" id="UP000008234">
    <property type="component" value="Chromosome"/>
</dbReference>
<evidence type="ECO:0000256" key="4">
    <source>
        <dbReference type="ARBA" id="ARBA00022692"/>
    </source>
</evidence>
<proteinExistence type="inferred from homology"/>
<feature type="compositionally biased region" description="Low complexity" evidence="8">
    <location>
        <begin position="11"/>
        <end position="24"/>
    </location>
</feature>
<dbReference type="PANTHER" id="PTHR43386:SF1">
    <property type="entry name" value="D,D-DIPEPTIDE TRANSPORT SYSTEM PERMEASE PROTEIN DDPC-RELATED"/>
    <property type="match status" value="1"/>
</dbReference>
<name>D3R053_MAGIU</name>
<dbReference type="PANTHER" id="PTHR43386">
    <property type="entry name" value="OLIGOPEPTIDE TRANSPORT SYSTEM PERMEASE PROTEIN APPC"/>
    <property type="match status" value="1"/>
</dbReference>
<dbReference type="STRING" id="699246.HMPREF0868_0221"/>
<keyword evidence="2 7" id="KW-0813">Transport</keyword>
<dbReference type="Pfam" id="PF00528">
    <property type="entry name" value="BPD_transp_1"/>
    <property type="match status" value="1"/>
</dbReference>
<dbReference type="RefSeq" id="WP_012994058.1">
    <property type="nucleotide sequence ID" value="NC_013895.2"/>
</dbReference>
<keyword evidence="5 7" id="KW-1133">Transmembrane helix</keyword>
<dbReference type="KEGG" id="clo:HMPREF0868_0221"/>
<comment type="subcellular location">
    <subcellularLocation>
        <location evidence="1 7">Cell membrane</location>
        <topology evidence="1 7">Multi-pass membrane protein</topology>
    </subcellularLocation>
</comment>
<dbReference type="CDD" id="cd06261">
    <property type="entry name" value="TM_PBP2"/>
    <property type="match status" value="1"/>
</dbReference>
<evidence type="ECO:0000313" key="10">
    <source>
        <dbReference type="EMBL" id="ADC90987.1"/>
    </source>
</evidence>
<reference evidence="11" key="1">
    <citation type="submission" date="2009-12" db="EMBL/GenBank/DDBJ databases">
        <title>Sequence of Clostridiales genomosp. BVAB3 str. UPII9-5.</title>
        <authorList>
            <person name="Madupu R."/>
            <person name="Durkin A.S."/>
            <person name="Torralba M."/>
            <person name="Methe B."/>
            <person name="Sutton G.G."/>
            <person name="Strausberg R.L."/>
            <person name="Nelson K.E."/>
        </authorList>
    </citation>
    <scope>NUCLEOTIDE SEQUENCE [LARGE SCALE GENOMIC DNA]</scope>
    <source>
        <strain evidence="11">UPII9-5</strain>
    </source>
</reference>
<feature type="domain" description="ABC transmembrane type-1" evidence="9">
    <location>
        <begin position="136"/>
        <end position="325"/>
    </location>
</feature>
<dbReference type="Gene3D" id="1.10.3720.10">
    <property type="entry name" value="MetI-like"/>
    <property type="match status" value="1"/>
</dbReference>
<feature type="region of interest" description="Disordered" evidence="8">
    <location>
        <begin position="1"/>
        <end position="24"/>
    </location>
</feature>
<dbReference type="OrthoDB" id="9797852at2"/>
<evidence type="ECO:0000256" key="7">
    <source>
        <dbReference type="RuleBase" id="RU363032"/>
    </source>
</evidence>
<keyword evidence="6 7" id="KW-0472">Membrane</keyword>
<feature type="transmembrane region" description="Helical" evidence="7">
    <location>
        <begin position="175"/>
        <end position="196"/>
    </location>
</feature>
<dbReference type="HOGENOM" id="CLU_028518_5_3_9"/>
<dbReference type="InterPro" id="IPR000515">
    <property type="entry name" value="MetI-like"/>
</dbReference>
<dbReference type="InterPro" id="IPR050366">
    <property type="entry name" value="BP-dependent_transpt_permease"/>
</dbReference>
<dbReference type="AlphaFoldDB" id="D3R053"/>
<dbReference type="PROSITE" id="PS50928">
    <property type="entry name" value="ABC_TM1"/>
    <property type="match status" value="1"/>
</dbReference>
<evidence type="ECO:0000256" key="6">
    <source>
        <dbReference type="ARBA" id="ARBA00023136"/>
    </source>
</evidence>
<keyword evidence="3" id="KW-1003">Cell membrane</keyword>
<evidence type="ECO:0000256" key="5">
    <source>
        <dbReference type="ARBA" id="ARBA00022989"/>
    </source>
</evidence>
<evidence type="ECO:0000256" key="1">
    <source>
        <dbReference type="ARBA" id="ARBA00004651"/>
    </source>
</evidence>
<dbReference type="GO" id="GO:0005886">
    <property type="term" value="C:plasma membrane"/>
    <property type="evidence" value="ECO:0007669"/>
    <property type="project" value="UniProtKB-SubCell"/>
</dbReference>
<dbReference type="SUPFAM" id="SSF161098">
    <property type="entry name" value="MetI-like"/>
    <property type="match status" value="1"/>
</dbReference>
<gene>
    <name evidence="10" type="ordered locus">HMPREF0868_0221</name>
</gene>
<protein>
    <submittedName>
        <fullName evidence="10">ABC transporter, permease protein</fullName>
    </submittedName>
</protein>
<evidence type="ECO:0000259" key="9">
    <source>
        <dbReference type="PROSITE" id="PS50928"/>
    </source>
</evidence>
<dbReference type="GO" id="GO:0055085">
    <property type="term" value="P:transmembrane transport"/>
    <property type="evidence" value="ECO:0007669"/>
    <property type="project" value="InterPro"/>
</dbReference>
<feature type="transmembrane region" description="Helical" evidence="7">
    <location>
        <begin position="75"/>
        <end position="93"/>
    </location>
</feature>
<accession>D3R053</accession>
<evidence type="ECO:0000256" key="8">
    <source>
        <dbReference type="SAM" id="MobiDB-lite"/>
    </source>
</evidence>
<feature type="transmembrane region" description="Helical" evidence="7">
    <location>
        <begin position="140"/>
        <end position="163"/>
    </location>
</feature>
<feature type="transmembrane region" description="Helical" evidence="7">
    <location>
        <begin position="249"/>
        <end position="282"/>
    </location>
</feature>
<dbReference type="InterPro" id="IPR035906">
    <property type="entry name" value="MetI-like_sf"/>
</dbReference>
<evidence type="ECO:0000256" key="2">
    <source>
        <dbReference type="ARBA" id="ARBA00022448"/>
    </source>
</evidence>
<organism evidence="10 11">
    <name type="scientific">Mageeibacillus indolicus (strain UPII9-5)</name>
    <name type="common">Clostridiales genomosp. BVAB3 (strain UPII9-5)</name>
    <dbReference type="NCBI Taxonomy" id="699246"/>
    <lineage>
        <taxon>Bacteria</taxon>
        <taxon>Bacillati</taxon>
        <taxon>Bacillota</taxon>
        <taxon>Clostridia</taxon>
        <taxon>Eubacteriales</taxon>
        <taxon>Oscillospiraceae</taxon>
        <taxon>Mageeibacillus</taxon>
    </lineage>
</organism>
<feature type="transmembrane region" description="Helical" evidence="7">
    <location>
        <begin position="302"/>
        <end position="323"/>
    </location>
</feature>
<sequence>MGKIRQNNFRSGAADEAAGGGNAANSGAANNGAAKNGAAKNGAANSGAANRSAAELPILRICRHTKAKVRRPDKILYVLVAVFVALLLVGLFADQLVPNPPNEAVPLRALQAPSAAFPFGTDSYGRCVFSRVLVGIRTSLIPAIGLVIVSAVVGTAIGMISGYYGRAVDEILMRLTDLVMAFPSLLLAIFISGILGGGVKNAGLSLLCVSWTNYARLVRAFVLSHKEDLYVKAAILSGERGPEILFRHLLPNFCSVVAVTMSLQVATMMVSLAGLSFLGLGAPLPQAEWGSMISENVPYLQRAAWTVLCPCAALIICSFLFNIMSDRLRKKLS</sequence>
<keyword evidence="11" id="KW-1185">Reference proteome</keyword>
<dbReference type="eggNOG" id="COG1173">
    <property type="taxonomic scope" value="Bacteria"/>
</dbReference>